<dbReference type="PANTHER" id="PTHR34309">
    <property type="entry name" value="SLR1406 PROTEIN"/>
    <property type="match status" value="1"/>
</dbReference>
<dbReference type="AlphaFoldDB" id="A0A9W6I1Y0"/>
<evidence type="ECO:0000313" key="1">
    <source>
        <dbReference type="EMBL" id="GLK10207.1"/>
    </source>
</evidence>
<dbReference type="EMBL" id="BSEV01000007">
    <property type="protein sequence ID" value="GLK10207.1"/>
    <property type="molecule type" value="Genomic_DNA"/>
</dbReference>
<dbReference type="SUPFAM" id="SSF143744">
    <property type="entry name" value="GlcG-like"/>
    <property type="match status" value="1"/>
</dbReference>
<organism evidence="1 2">
    <name type="scientific">Streptosporangium carneum</name>
    <dbReference type="NCBI Taxonomy" id="47481"/>
    <lineage>
        <taxon>Bacteria</taxon>
        <taxon>Bacillati</taxon>
        <taxon>Actinomycetota</taxon>
        <taxon>Actinomycetes</taxon>
        <taxon>Streptosporangiales</taxon>
        <taxon>Streptosporangiaceae</taxon>
        <taxon>Streptosporangium</taxon>
    </lineage>
</organism>
<dbReference type="RefSeq" id="WP_271218645.1">
    <property type="nucleotide sequence ID" value="NZ_BAAAVD010000042.1"/>
</dbReference>
<sequence length="143" mass="14883">MTRELRLDRARAAVEAALARAARDDLRVSVAVVDAMGRDVLVVRGDGATWFTPEVARSKARTAAAFRRDSAALAGLKESYPEVFALAGDQVPFRPTTLPGGILLELDGEVVGAVGVSGATPAQDVLCAEAARDACAAFGTREG</sequence>
<protein>
    <recommendedName>
        <fullName evidence="3">Heme-binding protein</fullName>
    </recommendedName>
</protein>
<dbReference type="InterPro" id="IPR052517">
    <property type="entry name" value="GlcG_carb_metab_protein"/>
</dbReference>
<dbReference type="Gene3D" id="3.30.450.150">
    <property type="entry name" value="Haem-degrading domain"/>
    <property type="match status" value="1"/>
</dbReference>
<dbReference type="InterPro" id="IPR005624">
    <property type="entry name" value="PduO/GlcC-like"/>
</dbReference>
<accession>A0A9W6I1Y0</accession>
<keyword evidence="2" id="KW-1185">Reference proteome</keyword>
<evidence type="ECO:0008006" key="3">
    <source>
        <dbReference type="Google" id="ProtNLM"/>
    </source>
</evidence>
<reference evidence="1" key="2">
    <citation type="submission" date="2023-01" db="EMBL/GenBank/DDBJ databases">
        <authorList>
            <person name="Sun Q."/>
            <person name="Evtushenko L."/>
        </authorList>
    </citation>
    <scope>NUCLEOTIDE SEQUENCE</scope>
    <source>
        <strain evidence="1">VKM Ac-2007</strain>
    </source>
</reference>
<dbReference type="Proteomes" id="UP001143474">
    <property type="component" value="Unassembled WGS sequence"/>
</dbReference>
<dbReference type="InterPro" id="IPR038084">
    <property type="entry name" value="PduO/GlcC-like_sf"/>
</dbReference>
<name>A0A9W6I1Y0_9ACTN</name>
<comment type="caution">
    <text evidence="1">The sequence shown here is derived from an EMBL/GenBank/DDBJ whole genome shotgun (WGS) entry which is preliminary data.</text>
</comment>
<dbReference type="Pfam" id="PF03928">
    <property type="entry name" value="HbpS-like"/>
    <property type="match status" value="1"/>
</dbReference>
<dbReference type="PANTHER" id="PTHR34309:SF10">
    <property type="entry name" value="SLR1406 PROTEIN"/>
    <property type="match status" value="1"/>
</dbReference>
<proteinExistence type="predicted"/>
<evidence type="ECO:0000313" key="2">
    <source>
        <dbReference type="Proteomes" id="UP001143474"/>
    </source>
</evidence>
<gene>
    <name evidence="1" type="ORF">GCM10017600_36130</name>
</gene>
<reference evidence="1" key="1">
    <citation type="journal article" date="2014" name="Int. J. Syst. Evol. Microbiol.">
        <title>Complete genome sequence of Corynebacterium casei LMG S-19264T (=DSM 44701T), isolated from a smear-ripened cheese.</title>
        <authorList>
            <consortium name="US DOE Joint Genome Institute (JGI-PGF)"/>
            <person name="Walter F."/>
            <person name="Albersmeier A."/>
            <person name="Kalinowski J."/>
            <person name="Ruckert C."/>
        </authorList>
    </citation>
    <scope>NUCLEOTIDE SEQUENCE</scope>
    <source>
        <strain evidence="1">VKM Ac-2007</strain>
    </source>
</reference>